<keyword evidence="2" id="KW-1133">Transmembrane helix</keyword>
<sequence length="254" mass="28743">MNYKNRKESSDIMPFNSKKKIMFSCVFFTLLMLIFTKHISIANRKNSINITASPMANIVNKDKDKHTSLKKYYIVLDPGHGGIDKGTSYGNMEEKNITLKIAKYAKTYLSSKGNVVFLTREEDKLLGLDEIGDIVNSSCADAFVSIHVNSLNDKNFKGITTLYYDVNGYQEEERIKLANAIEKECVKSDNWESEGIRKQNLAVLRYSKIPGVLVECGFITNAEDRKRLSDEKVLKTLAQNISNGIINYLNESGR</sequence>
<gene>
    <name evidence="4" type="ORF">ACJDU8_02680</name>
</gene>
<evidence type="ECO:0000313" key="4">
    <source>
        <dbReference type="EMBL" id="MFL0194482.1"/>
    </source>
</evidence>
<dbReference type="Pfam" id="PF01520">
    <property type="entry name" value="Amidase_3"/>
    <property type="match status" value="1"/>
</dbReference>
<dbReference type="InterPro" id="IPR002508">
    <property type="entry name" value="MurNAc-LAA_cat"/>
</dbReference>
<dbReference type="CDD" id="cd02696">
    <property type="entry name" value="MurNAc-LAA"/>
    <property type="match status" value="1"/>
</dbReference>
<dbReference type="RefSeq" id="WP_406790607.1">
    <property type="nucleotide sequence ID" value="NZ_JBJHZX010000003.1"/>
</dbReference>
<dbReference type="PANTHER" id="PTHR30404">
    <property type="entry name" value="N-ACETYLMURAMOYL-L-ALANINE AMIDASE"/>
    <property type="match status" value="1"/>
</dbReference>
<keyword evidence="2" id="KW-0472">Membrane</keyword>
<organism evidence="4 5">
    <name type="scientific">Candidatus Clostridium eludens</name>
    <dbReference type="NCBI Taxonomy" id="3381663"/>
    <lineage>
        <taxon>Bacteria</taxon>
        <taxon>Bacillati</taxon>
        <taxon>Bacillota</taxon>
        <taxon>Clostridia</taxon>
        <taxon>Eubacteriales</taxon>
        <taxon>Clostridiaceae</taxon>
        <taxon>Clostridium</taxon>
    </lineage>
</organism>
<keyword evidence="5" id="KW-1185">Reference proteome</keyword>
<evidence type="ECO:0000256" key="1">
    <source>
        <dbReference type="ARBA" id="ARBA00022801"/>
    </source>
</evidence>
<dbReference type="Gene3D" id="3.40.630.40">
    <property type="entry name" value="Zn-dependent exopeptidases"/>
    <property type="match status" value="1"/>
</dbReference>
<dbReference type="EMBL" id="JBJHZX010000003">
    <property type="protein sequence ID" value="MFL0194482.1"/>
    <property type="molecule type" value="Genomic_DNA"/>
</dbReference>
<dbReference type="SUPFAM" id="SSF53187">
    <property type="entry name" value="Zn-dependent exopeptidases"/>
    <property type="match status" value="1"/>
</dbReference>
<proteinExistence type="predicted"/>
<dbReference type="PANTHER" id="PTHR30404:SF0">
    <property type="entry name" value="N-ACETYLMURAMOYL-L-ALANINE AMIDASE AMIC"/>
    <property type="match status" value="1"/>
</dbReference>
<feature type="domain" description="MurNAc-LAA" evidence="3">
    <location>
        <begin position="132"/>
        <end position="246"/>
    </location>
</feature>
<keyword evidence="1" id="KW-0378">Hydrolase</keyword>
<reference evidence="4 5" key="1">
    <citation type="submission" date="2024-11" db="EMBL/GenBank/DDBJ databases">
        <authorList>
            <person name="Heng Y.C."/>
            <person name="Lim A.C.H."/>
            <person name="Lee J.K.Y."/>
            <person name="Kittelmann S."/>
        </authorList>
    </citation>
    <scope>NUCLEOTIDE SEQUENCE [LARGE SCALE GENOMIC DNA]</scope>
    <source>
        <strain evidence="4 5">WILCCON 0269</strain>
    </source>
</reference>
<evidence type="ECO:0000259" key="3">
    <source>
        <dbReference type="SMART" id="SM00646"/>
    </source>
</evidence>
<name>A0ABW8SEM3_9CLOT</name>
<feature type="transmembrane region" description="Helical" evidence="2">
    <location>
        <begin position="21"/>
        <end position="39"/>
    </location>
</feature>
<evidence type="ECO:0000256" key="2">
    <source>
        <dbReference type="SAM" id="Phobius"/>
    </source>
</evidence>
<comment type="caution">
    <text evidence="4">The sequence shown here is derived from an EMBL/GenBank/DDBJ whole genome shotgun (WGS) entry which is preliminary data.</text>
</comment>
<evidence type="ECO:0000313" key="5">
    <source>
        <dbReference type="Proteomes" id="UP001623660"/>
    </source>
</evidence>
<accession>A0ABW8SEM3</accession>
<dbReference type="Proteomes" id="UP001623660">
    <property type="component" value="Unassembled WGS sequence"/>
</dbReference>
<dbReference type="SMART" id="SM00646">
    <property type="entry name" value="Ami_3"/>
    <property type="match status" value="1"/>
</dbReference>
<protein>
    <submittedName>
        <fullName evidence="4">N-acetylmuramoyl-L-alanine amidase</fullName>
    </submittedName>
</protein>
<dbReference type="InterPro" id="IPR050695">
    <property type="entry name" value="N-acetylmuramoyl_amidase_3"/>
</dbReference>
<keyword evidence="2" id="KW-0812">Transmembrane</keyword>